<sequence length="181" mass="19979">MKNQEAILEFCLEAGAYKAAVLPVERIPFDKSLRAYCEANYCGSYKKNYACPPSVGDPDTVIAKARGYQEALVFQTVGNLEDSFDVEGMEEAGKRHNAVAEAIRGRIEAQEEQFLQLTAGGCSVCPVCAKVEDKPCRFPERAISSLEAYCMNVSELAGLCKMRYINGQNTVTYFGMFLLRG</sequence>
<organism evidence="1 2">
    <name type="scientific">Bianquea renquensis</name>
    <dbReference type="NCBI Taxonomy" id="2763661"/>
    <lineage>
        <taxon>Bacteria</taxon>
        <taxon>Bacillati</taxon>
        <taxon>Bacillota</taxon>
        <taxon>Clostridia</taxon>
        <taxon>Eubacteriales</taxon>
        <taxon>Bianqueaceae</taxon>
        <taxon>Bianquea</taxon>
    </lineage>
</organism>
<proteinExistence type="predicted"/>
<dbReference type="EMBL" id="JACRSQ010000001">
    <property type="protein sequence ID" value="MBC8541947.1"/>
    <property type="molecule type" value="Genomic_DNA"/>
</dbReference>
<dbReference type="Proteomes" id="UP000657006">
    <property type="component" value="Unassembled WGS sequence"/>
</dbReference>
<comment type="caution">
    <text evidence="1">The sequence shown here is derived from an EMBL/GenBank/DDBJ whole genome shotgun (WGS) entry which is preliminary data.</text>
</comment>
<protein>
    <submittedName>
        <fullName evidence="1">DUF2284 domain-containing protein</fullName>
    </submittedName>
</protein>
<keyword evidence="2" id="KW-1185">Reference proteome</keyword>
<dbReference type="InterPro" id="IPR019271">
    <property type="entry name" value="DUF2284_metal-binding"/>
</dbReference>
<evidence type="ECO:0000313" key="2">
    <source>
        <dbReference type="Proteomes" id="UP000657006"/>
    </source>
</evidence>
<dbReference type="RefSeq" id="WP_177719857.1">
    <property type="nucleotide sequence ID" value="NZ_JACRSQ010000001.1"/>
</dbReference>
<dbReference type="Pfam" id="PF10050">
    <property type="entry name" value="DUF2284"/>
    <property type="match status" value="1"/>
</dbReference>
<dbReference type="AlphaFoldDB" id="A0A926DQG8"/>
<name>A0A926DQG8_9FIRM</name>
<accession>A0A926DQG8</accession>
<evidence type="ECO:0000313" key="1">
    <source>
        <dbReference type="EMBL" id="MBC8541947.1"/>
    </source>
</evidence>
<reference evidence="1" key="1">
    <citation type="submission" date="2020-08" db="EMBL/GenBank/DDBJ databases">
        <title>Genome public.</title>
        <authorList>
            <person name="Liu C."/>
            <person name="Sun Q."/>
        </authorList>
    </citation>
    <scope>NUCLEOTIDE SEQUENCE</scope>
    <source>
        <strain evidence="1">NSJ-32</strain>
    </source>
</reference>
<gene>
    <name evidence="1" type="ORF">H8730_00085</name>
</gene>